<evidence type="ECO:0000259" key="11">
    <source>
        <dbReference type="PROSITE" id="PS50109"/>
    </source>
</evidence>
<evidence type="ECO:0000256" key="9">
    <source>
        <dbReference type="ARBA" id="ARBA00023012"/>
    </source>
</evidence>
<dbReference type="AlphaFoldDB" id="A0A2I1KUJ4"/>
<evidence type="ECO:0000256" key="5">
    <source>
        <dbReference type="ARBA" id="ARBA00022679"/>
    </source>
</evidence>
<dbReference type="GO" id="GO:0000155">
    <property type="term" value="F:phosphorelay sensor kinase activity"/>
    <property type="evidence" value="ECO:0007669"/>
    <property type="project" value="InterPro"/>
</dbReference>
<feature type="transmembrane region" description="Helical" evidence="10">
    <location>
        <begin position="20"/>
        <end position="47"/>
    </location>
</feature>
<dbReference type="PROSITE" id="PS50885">
    <property type="entry name" value="HAMP"/>
    <property type="match status" value="1"/>
</dbReference>
<reference evidence="13 14" key="1">
    <citation type="submission" date="2017-12" db="EMBL/GenBank/DDBJ databases">
        <title>Phylogenetic diversity of female urinary microbiome.</title>
        <authorList>
            <person name="Thomas-White K."/>
            <person name="Wolfe A.J."/>
        </authorList>
    </citation>
    <scope>NUCLEOTIDE SEQUENCE [LARGE SCALE GENOMIC DNA]</scope>
    <source>
        <strain evidence="13 14">UMB0319</strain>
    </source>
</reference>
<comment type="catalytic activity">
    <reaction evidence="1">
        <text>ATP + protein L-histidine = ADP + protein N-phospho-L-histidine.</text>
        <dbReference type="EC" id="2.7.13.3"/>
    </reaction>
</comment>
<proteinExistence type="predicted"/>
<dbReference type="InterPro" id="IPR003594">
    <property type="entry name" value="HATPase_dom"/>
</dbReference>
<evidence type="ECO:0000256" key="1">
    <source>
        <dbReference type="ARBA" id="ARBA00000085"/>
    </source>
</evidence>
<dbReference type="Proteomes" id="UP000234778">
    <property type="component" value="Unassembled WGS sequence"/>
</dbReference>
<dbReference type="Pfam" id="PF00672">
    <property type="entry name" value="HAMP"/>
    <property type="match status" value="1"/>
</dbReference>
<dbReference type="InterPro" id="IPR036097">
    <property type="entry name" value="HisK_dim/P_sf"/>
</dbReference>
<organism evidence="13 14">
    <name type="scientific">Actinomyces urogenitalis</name>
    <dbReference type="NCBI Taxonomy" id="103621"/>
    <lineage>
        <taxon>Bacteria</taxon>
        <taxon>Bacillati</taxon>
        <taxon>Actinomycetota</taxon>
        <taxon>Actinomycetes</taxon>
        <taxon>Actinomycetales</taxon>
        <taxon>Actinomycetaceae</taxon>
        <taxon>Actinomyces</taxon>
    </lineage>
</organism>
<keyword evidence="7 13" id="KW-0418">Kinase</keyword>
<dbReference type="Gene3D" id="6.10.340.10">
    <property type="match status" value="1"/>
</dbReference>
<dbReference type="SMART" id="SM00387">
    <property type="entry name" value="HATPase_c"/>
    <property type="match status" value="1"/>
</dbReference>
<evidence type="ECO:0000256" key="7">
    <source>
        <dbReference type="ARBA" id="ARBA00022777"/>
    </source>
</evidence>
<evidence type="ECO:0000259" key="12">
    <source>
        <dbReference type="PROSITE" id="PS50885"/>
    </source>
</evidence>
<dbReference type="Gene3D" id="1.10.287.130">
    <property type="match status" value="1"/>
</dbReference>
<dbReference type="InterPro" id="IPR036890">
    <property type="entry name" value="HATPase_C_sf"/>
</dbReference>
<evidence type="ECO:0000313" key="13">
    <source>
        <dbReference type="EMBL" id="PKY99301.1"/>
    </source>
</evidence>
<evidence type="ECO:0000256" key="4">
    <source>
        <dbReference type="ARBA" id="ARBA00022553"/>
    </source>
</evidence>
<dbReference type="InterPro" id="IPR003660">
    <property type="entry name" value="HAMP_dom"/>
</dbReference>
<dbReference type="InterPro" id="IPR005467">
    <property type="entry name" value="His_kinase_dom"/>
</dbReference>
<dbReference type="PROSITE" id="PS50109">
    <property type="entry name" value="HIS_KIN"/>
    <property type="match status" value="1"/>
</dbReference>
<comment type="subcellular location">
    <subcellularLocation>
        <location evidence="2">Cell membrane</location>
    </subcellularLocation>
</comment>
<dbReference type="Pfam" id="PF00512">
    <property type="entry name" value="HisKA"/>
    <property type="match status" value="1"/>
</dbReference>
<accession>A0A2I1KUJ4</accession>
<dbReference type="SMART" id="SM00304">
    <property type="entry name" value="HAMP"/>
    <property type="match status" value="1"/>
</dbReference>
<gene>
    <name evidence="13" type="ORF">CYJ26_04115</name>
</gene>
<dbReference type="InterPro" id="IPR050428">
    <property type="entry name" value="TCS_sensor_his_kinase"/>
</dbReference>
<dbReference type="CDD" id="cd06225">
    <property type="entry name" value="HAMP"/>
    <property type="match status" value="1"/>
</dbReference>
<keyword evidence="5" id="KW-0808">Transferase</keyword>
<keyword evidence="8 10" id="KW-1133">Transmembrane helix</keyword>
<feature type="domain" description="HAMP" evidence="12">
    <location>
        <begin position="105"/>
        <end position="158"/>
    </location>
</feature>
<name>A0A2I1KUJ4_9ACTO</name>
<dbReference type="EMBL" id="PKHA01000002">
    <property type="protein sequence ID" value="PKY99301.1"/>
    <property type="molecule type" value="Genomic_DNA"/>
</dbReference>
<evidence type="ECO:0000256" key="2">
    <source>
        <dbReference type="ARBA" id="ARBA00004236"/>
    </source>
</evidence>
<evidence type="ECO:0000256" key="8">
    <source>
        <dbReference type="ARBA" id="ARBA00022989"/>
    </source>
</evidence>
<keyword evidence="10" id="KW-0472">Membrane</keyword>
<keyword evidence="6 10" id="KW-0812">Transmembrane</keyword>
<evidence type="ECO:0000313" key="14">
    <source>
        <dbReference type="Proteomes" id="UP000234778"/>
    </source>
</evidence>
<sequence length="397" mass="42464">MGHHETRLRDGVRHRRRLPLRMSLTLTYTGLVTLSGGCLIAVVYAYMRFVPLQLSLGSPSDGGALDISLQLTLFNEFLNALLASSLVALLILALVSAAVSWFVAGRVLTPVATVADAARRVAQGNLDEPVALGGPHDEIRDLSDAFDAMQESVKASIGTHRRFAANASHELRTPLATIQTLVDVTLSDPQVTADDFRDVLGKIRQVNSANAETLDALLDLSDAQMGTLNRELVDLADIMRESLSPLKQQMAAKNLRVSTQLTSTIVEGDHVLLRQALSNLVRNAIVHNVDGGMIDIKVRSHGHHGDTARVSVSNDGPRVDPARVSELVEPFVKASGRSSTRDNGHGLGLAITQTIADAHHAALTLTPRVEGGMLVFFDMSAATSDLPQSDEGGPAPI</sequence>
<dbReference type="SUPFAM" id="SSF47384">
    <property type="entry name" value="Homodimeric domain of signal transducing histidine kinase"/>
    <property type="match status" value="1"/>
</dbReference>
<dbReference type="CDD" id="cd00082">
    <property type="entry name" value="HisKA"/>
    <property type="match status" value="1"/>
</dbReference>
<evidence type="ECO:0000256" key="6">
    <source>
        <dbReference type="ARBA" id="ARBA00022692"/>
    </source>
</evidence>
<dbReference type="SUPFAM" id="SSF55874">
    <property type="entry name" value="ATPase domain of HSP90 chaperone/DNA topoisomerase II/histidine kinase"/>
    <property type="match status" value="1"/>
</dbReference>
<dbReference type="GO" id="GO:0005886">
    <property type="term" value="C:plasma membrane"/>
    <property type="evidence" value="ECO:0007669"/>
    <property type="project" value="UniProtKB-SubCell"/>
</dbReference>
<keyword evidence="9" id="KW-0902">Two-component regulatory system</keyword>
<dbReference type="Gene3D" id="3.30.565.10">
    <property type="entry name" value="Histidine kinase-like ATPase, C-terminal domain"/>
    <property type="match status" value="1"/>
</dbReference>
<keyword evidence="4" id="KW-0597">Phosphoprotein</keyword>
<dbReference type="PANTHER" id="PTHR45436">
    <property type="entry name" value="SENSOR HISTIDINE KINASE YKOH"/>
    <property type="match status" value="1"/>
</dbReference>
<feature type="transmembrane region" description="Helical" evidence="10">
    <location>
        <begin position="77"/>
        <end position="103"/>
    </location>
</feature>
<dbReference type="PANTHER" id="PTHR45436:SF5">
    <property type="entry name" value="SENSOR HISTIDINE KINASE TRCS"/>
    <property type="match status" value="1"/>
</dbReference>
<protein>
    <recommendedName>
        <fullName evidence="3">histidine kinase</fullName>
        <ecNumber evidence="3">2.7.13.3</ecNumber>
    </recommendedName>
</protein>
<evidence type="ECO:0000256" key="3">
    <source>
        <dbReference type="ARBA" id="ARBA00012438"/>
    </source>
</evidence>
<dbReference type="Pfam" id="PF02518">
    <property type="entry name" value="HATPase_c"/>
    <property type="match status" value="1"/>
</dbReference>
<feature type="domain" description="Histidine kinase" evidence="11">
    <location>
        <begin position="166"/>
        <end position="383"/>
    </location>
</feature>
<dbReference type="EC" id="2.7.13.3" evidence="3"/>
<evidence type="ECO:0000256" key="10">
    <source>
        <dbReference type="SAM" id="Phobius"/>
    </source>
</evidence>
<dbReference type="InterPro" id="IPR003661">
    <property type="entry name" value="HisK_dim/P_dom"/>
</dbReference>
<comment type="caution">
    <text evidence="13">The sequence shown here is derived from an EMBL/GenBank/DDBJ whole genome shotgun (WGS) entry which is preliminary data.</text>
</comment>
<dbReference type="SMART" id="SM00388">
    <property type="entry name" value="HisKA"/>
    <property type="match status" value="1"/>
</dbReference>
<dbReference type="SUPFAM" id="SSF158472">
    <property type="entry name" value="HAMP domain-like"/>
    <property type="match status" value="1"/>
</dbReference>